<sequence length="57" mass="6293">YYGNKSSNKARACQTMFEKVDSVAYDASCNQNGVQDFLRSVPCPKGGLCAEEDRPEN</sequence>
<keyword evidence="2" id="KW-1185">Reference proteome</keyword>
<protein>
    <submittedName>
        <fullName evidence="1">Transmembrane protein 145like</fullName>
    </submittedName>
</protein>
<evidence type="ECO:0000313" key="2">
    <source>
        <dbReference type="Proteomes" id="UP000595437"/>
    </source>
</evidence>
<dbReference type="Proteomes" id="UP000595437">
    <property type="component" value="Chromosome 2"/>
</dbReference>
<reference evidence="2" key="1">
    <citation type="submission" date="2021-01" db="EMBL/GenBank/DDBJ databases">
        <title>Caligus Genome Assembly.</title>
        <authorList>
            <person name="Gallardo-Escarate C."/>
        </authorList>
    </citation>
    <scope>NUCLEOTIDE SEQUENCE [LARGE SCALE GENOMIC DNA]</scope>
</reference>
<keyword evidence="1" id="KW-0472">Membrane</keyword>
<feature type="non-terminal residue" evidence="1">
    <location>
        <position position="1"/>
    </location>
</feature>
<proteinExistence type="predicted"/>
<dbReference type="AlphaFoldDB" id="A0A7T8KKG0"/>
<name>A0A7T8KKG0_CALRO</name>
<gene>
    <name evidence="1" type="ORF">FKW44_002624</name>
</gene>
<feature type="non-terminal residue" evidence="1">
    <location>
        <position position="57"/>
    </location>
</feature>
<evidence type="ECO:0000313" key="1">
    <source>
        <dbReference type="EMBL" id="QQP57586.1"/>
    </source>
</evidence>
<keyword evidence="1" id="KW-0812">Transmembrane</keyword>
<dbReference type="EMBL" id="CP045891">
    <property type="protein sequence ID" value="QQP57586.1"/>
    <property type="molecule type" value="Genomic_DNA"/>
</dbReference>
<dbReference type="OrthoDB" id="45670at2759"/>
<accession>A0A7T8KKG0</accession>
<organism evidence="1 2">
    <name type="scientific">Caligus rogercresseyi</name>
    <name type="common">Sea louse</name>
    <dbReference type="NCBI Taxonomy" id="217165"/>
    <lineage>
        <taxon>Eukaryota</taxon>
        <taxon>Metazoa</taxon>
        <taxon>Ecdysozoa</taxon>
        <taxon>Arthropoda</taxon>
        <taxon>Crustacea</taxon>
        <taxon>Multicrustacea</taxon>
        <taxon>Hexanauplia</taxon>
        <taxon>Copepoda</taxon>
        <taxon>Siphonostomatoida</taxon>
        <taxon>Caligidae</taxon>
        <taxon>Caligus</taxon>
    </lineage>
</organism>